<dbReference type="InterPro" id="IPR050189">
    <property type="entry name" value="MFS_Efflux_Transporters"/>
</dbReference>
<evidence type="ECO:0000256" key="4">
    <source>
        <dbReference type="ARBA" id="ARBA00022692"/>
    </source>
</evidence>
<dbReference type="Gene3D" id="1.20.1250.20">
    <property type="entry name" value="MFS general substrate transporter like domains"/>
    <property type="match status" value="2"/>
</dbReference>
<keyword evidence="6 7" id="KW-0472">Membrane</keyword>
<feature type="transmembrane region" description="Helical" evidence="7">
    <location>
        <begin position="268"/>
        <end position="286"/>
    </location>
</feature>
<gene>
    <name evidence="9" type="ORF">ACFOUV_13610</name>
</gene>
<dbReference type="PROSITE" id="PS50850">
    <property type="entry name" value="MFS"/>
    <property type="match status" value="1"/>
</dbReference>
<evidence type="ECO:0000313" key="9">
    <source>
        <dbReference type="EMBL" id="MFC4024834.1"/>
    </source>
</evidence>
<comment type="caution">
    <text evidence="9">The sequence shown here is derived from an EMBL/GenBank/DDBJ whole genome shotgun (WGS) entry which is preliminary data.</text>
</comment>
<dbReference type="InterPro" id="IPR036259">
    <property type="entry name" value="MFS_trans_sf"/>
</dbReference>
<feature type="transmembrane region" description="Helical" evidence="7">
    <location>
        <begin position="73"/>
        <end position="93"/>
    </location>
</feature>
<dbReference type="InterPro" id="IPR020846">
    <property type="entry name" value="MFS_dom"/>
</dbReference>
<keyword evidence="10" id="KW-1185">Reference proteome</keyword>
<dbReference type="Pfam" id="PF07690">
    <property type="entry name" value="MFS_1"/>
    <property type="match status" value="1"/>
</dbReference>
<comment type="subcellular location">
    <subcellularLocation>
        <location evidence="1">Cell membrane</location>
        <topology evidence="1">Multi-pass membrane protein</topology>
    </subcellularLocation>
</comment>
<keyword evidence="5 7" id="KW-1133">Transmembrane helix</keyword>
<feature type="transmembrane region" description="Helical" evidence="7">
    <location>
        <begin position="358"/>
        <end position="376"/>
    </location>
</feature>
<feature type="transmembrane region" description="Helical" evidence="7">
    <location>
        <begin position="99"/>
        <end position="119"/>
    </location>
</feature>
<reference evidence="10" key="1">
    <citation type="journal article" date="2019" name="Int. J. Syst. Evol. Microbiol.">
        <title>The Global Catalogue of Microorganisms (GCM) 10K type strain sequencing project: providing services to taxonomists for standard genome sequencing and annotation.</title>
        <authorList>
            <consortium name="The Broad Institute Genomics Platform"/>
            <consortium name="The Broad Institute Genome Sequencing Center for Infectious Disease"/>
            <person name="Wu L."/>
            <person name="Ma J."/>
        </authorList>
    </citation>
    <scope>NUCLEOTIDE SEQUENCE [LARGE SCALE GENOMIC DNA]</scope>
    <source>
        <strain evidence="10">IBRC-M 10703</strain>
    </source>
</reference>
<keyword evidence="3" id="KW-1003">Cell membrane</keyword>
<organism evidence="9 10">
    <name type="scientific">Oceanobacillus longus</name>
    <dbReference type="NCBI Taxonomy" id="930120"/>
    <lineage>
        <taxon>Bacteria</taxon>
        <taxon>Bacillati</taxon>
        <taxon>Bacillota</taxon>
        <taxon>Bacilli</taxon>
        <taxon>Bacillales</taxon>
        <taxon>Bacillaceae</taxon>
        <taxon>Oceanobacillus</taxon>
    </lineage>
</organism>
<feature type="transmembrane region" description="Helical" evidence="7">
    <location>
        <begin position="202"/>
        <end position="223"/>
    </location>
</feature>
<evidence type="ECO:0000256" key="5">
    <source>
        <dbReference type="ARBA" id="ARBA00022989"/>
    </source>
</evidence>
<keyword evidence="2" id="KW-0813">Transport</keyword>
<accession>A0ABV8H1X1</accession>
<feature type="domain" description="Major facilitator superfamily (MFS) profile" evidence="8">
    <location>
        <begin position="4"/>
        <end position="380"/>
    </location>
</feature>
<protein>
    <submittedName>
        <fullName evidence="9">MFS transporter</fullName>
    </submittedName>
</protein>
<dbReference type="PANTHER" id="PTHR43124:SF10">
    <property type="entry name" value="PURINE EFFLUX PUMP PBUE"/>
    <property type="match status" value="1"/>
</dbReference>
<feature type="transmembrane region" description="Helical" evidence="7">
    <location>
        <begin position="235"/>
        <end position="256"/>
    </location>
</feature>
<proteinExistence type="predicted"/>
<feature type="transmembrane region" description="Helical" evidence="7">
    <location>
        <begin position="37"/>
        <end position="61"/>
    </location>
</feature>
<dbReference type="InterPro" id="IPR011701">
    <property type="entry name" value="MFS"/>
</dbReference>
<evidence type="ECO:0000256" key="2">
    <source>
        <dbReference type="ARBA" id="ARBA00022448"/>
    </source>
</evidence>
<evidence type="ECO:0000256" key="1">
    <source>
        <dbReference type="ARBA" id="ARBA00004651"/>
    </source>
</evidence>
<dbReference type="PANTHER" id="PTHR43124">
    <property type="entry name" value="PURINE EFFLUX PUMP PBUE"/>
    <property type="match status" value="1"/>
</dbReference>
<evidence type="ECO:0000259" key="8">
    <source>
        <dbReference type="PROSITE" id="PS50850"/>
    </source>
</evidence>
<dbReference type="Proteomes" id="UP001595772">
    <property type="component" value="Unassembled WGS sequence"/>
</dbReference>
<evidence type="ECO:0000256" key="6">
    <source>
        <dbReference type="ARBA" id="ARBA00023136"/>
    </source>
</evidence>
<evidence type="ECO:0000256" key="7">
    <source>
        <dbReference type="SAM" id="Phobius"/>
    </source>
</evidence>
<sequence>MDKRVYLLTIVSFVVGMVELIIGGILDLVAIDLNVSIGQAGLLITIFSLVFAVASPILLFLTSKLERKNLTIFTLFIFLLSNILAVFSPVYSVLFLSRIISAASASLLIVLCVTMASTIVEPKYRGRAIGIVNMGVSGSLVLGIPFGLMLGNAFGWRAPFILISILTLFSIAGVYFFMKKITPEQVAVSFGDQMRTLKNSKVLYAHATTFLVLAGHTTLYAYLTPFVKDTMGLDGVWVSVVYLVFGVAAVSGGAIGGSFSDYFGSKPTILSVIILFIVAILAVPFSTFSVPFFFIVMVVWGTMSWAITPPMQSYLIESSPGNSDILISLNNSSLHLGVAVGSFVGSIVVDHAGIENNAIIGGIIISLGLLTAIRSIRVPVTPRNLSKGIKSKTTD</sequence>
<feature type="transmembrane region" description="Helical" evidence="7">
    <location>
        <begin position="156"/>
        <end position="177"/>
    </location>
</feature>
<evidence type="ECO:0000313" key="10">
    <source>
        <dbReference type="Proteomes" id="UP001595772"/>
    </source>
</evidence>
<name>A0ABV8H1X1_9BACI</name>
<dbReference type="RefSeq" id="WP_379497334.1">
    <property type="nucleotide sequence ID" value="NZ_JBHSAO010000010.1"/>
</dbReference>
<feature type="transmembrane region" description="Helical" evidence="7">
    <location>
        <begin position="131"/>
        <end position="150"/>
    </location>
</feature>
<evidence type="ECO:0000256" key="3">
    <source>
        <dbReference type="ARBA" id="ARBA00022475"/>
    </source>
</evidence>
<dbReference type="SUPFAM" id="SSF103473">
    <property type="entry name" value="MFS general substrate transporter"/>
    <property type="match status" value="1"/>
</dbReference>
<dbReference type="CDD" id="cd17324">
    <property type="entry name" value="MFS_NepI_like"/>
    <property type="match status" value="1"/>
</dbReference>
<keyword evidence="4 7" id="KW-0812">Transmembrane</keyword>
<feature type="transmembrane region" description="Helical" evidence="7">
    <location>
        <begin position="7"/>
        <end position="31"/>
    </location>
</feature>
<dbReference type="EMBL" id="JBHSAO010000010">
    <property type="protein sequence ID" value="MFC4024834.1"/>
    <property type="molecule type" value="Genomic_DNA"/>
</dbReference>